<dbReference type="AlphaFoldDB" id="A0A1R3VL24"/>
<dbReference type="Proteomes" id="UP000188388">
    <property type="component" value="Unassembled WGS sequence"/>
</dbReference>
<dbReference type="EMBL" id="FTPD01000067">
    <property type="protein sequence ID" value="SIT59602.1"/>
    <property type="molecule type" value="Genomic_DNA"/>
</dbReference>
<evidence type="ECO:0000313" key="1">
    <source>
        <dbReference type="EMBL" id="SIT59602.1"/>
    </source>
</evidence>
<proteinExistence type="predicted"/>
<evidence type="ECO:0000313" key="2">
    <source>
        <dbReference type="Proteomes" id="UP000188388"/>
    </source>
</evidence>
<dbReference type="STRING" id="1631249.BQ8794_70532"/>
<organism evidence="1 2">
    <name type="scientific">Mesorhizobium prunaredense</name>
    <dbReference type="NCBI Taxonomy" id="1631249"/>
    <lineage>
        <taxon>Bacteria</taxon>
        <taxon>Pseudomonadati</taxon>
        <taxon>Pseudomonadota</taxon>
        <taxon>Alphaproteobacteria</taxon>
        <taxon>Hyphomicrobiales</taxon>
        <taxon>Phyllobacteriaceae</taxon>
        <taxon>Mesorhizobium</taxon>
    </lineage>
</organism>
<reference evidence="2" key="1">
    <citation type="submission" date="2017-01" db="EMBL/GenBank/DDBJ databases">
        <authorList>
            <person name="Brunel B."/>
        </authorList>
    </citation>
    <scope>NUCLEOTIDE SEQUENCE [LARGE SCALE GENOMIC DNA]</scope>
</reference>
<protein>
    <submittedName>
        <fullName evidence="1">Uncharacterized protein</fullName>
    </submittedName>
</protein>
<sequence length="153" mass="16616">MRPGSASPFTSRLTGTTSPLQIIIFVIGLLPRPQSIPIGEARRRHDWRETSFSQRILLGGRAGLAAGDFGEQHPQGQARSFMAAPTKIFSRISIDRDAKYQSITRSLDSEMAGGAGSELNQGLTHEVRVTCSETSQRNLSGVASLLSMRFTTP</sequence>
<accession>A0A1R3VL24</accession>
<gene>
    <name evidence="1" type="ORF">BQ8794_70532</name>
</gene>
<keyword evidence="2" id="KW-1185">Reference proteome</keyword>
<name>A0A1R3VL24_9HYPH</name>